<reference evidence="3 4" key="1">
    <citation type="submission" date="2021-01" db="EMBL/GenBank/DDBJ databases">
        <title>Genome seq and assembly of Devosia sp. G19.</title>
        <authorList>
            <person name="Chhetri G."/>
        </authorList>
    </citation>
    <scope>NUCLEOTIDE SEQUENCE [LARGE SCALE GENOMIC DNA]</scope>
    <source>
        <strain evidence="3 4">G19</strain>
    </source>
</reference>
<dbReference type="SUPFAM" id="SSF51182">
    <property type="entry name" value="RmlC-like cupins"/>
    <property type="match status" value="1"/>
</dbReference>
<dbReference type="PANTHER" id="PTHR43245:SF55">
    <property type="entry name" value="NAD(P)-BINDING DOMAIN-CONTAINING PROTEIN"/>
    <property type="match status" value="1"/>
</dbReference>
<dbReference type="InterPro" id="IPR011051">
    <property type="entry name" value="RmlC_Cupin_sf"/>
</dbReference>
<dbReference type="InterPro" id="IPR029303">
    <property type="entry name" value="CapF_C"/>
</dbReference>
<dbReference type="RefSeq" id="WP_201654767.1">
    <property type="nucleotide sequence ID" value="NZ_CP068047.1"/>
</dbReference>
<dbReference type="NCBIfam" id="NF047837">
    <property type="entry name" value="UDPAcbARedWbcJ"/>
    <property type="match status" value="1"/>
</dbReference>
<dbReference type="Proteomes" id="UP000595460">
    <property type="component" value="Chromosome"/>
</dbReference>
<name>A0ABX7BTS7_9HYPH</name>
<dbReference type="CDD" id="cd07007">
    <property type="entry name" value="cupin_CapF-like_C"/>
    <property type="match status" value="1"/>
</dbReference>
<gene>
    <name evidence="3" type="ORF">JI749_13380</name>
</gene>
<accession>A0ABX7BTS7</accession>
<dbReference type="Pfam" id="PF14667">
    <property type="entry name" value="Polysacc_synt_C"/>
    <property type="match status" value="1"/>
</dbReference>
<feature type="domain" description="NAD-dependent epimerase/dehydratase" evidence="1">
    <location>
        <begin position="4"/>
        <end position="188"/>
    </location>
</feature>
<dbReference type="EMBL" id="CP068047">
    <property type="protein sequence ID" value="QQR35340.1"/>
    <property type="molecule type" value="Genomic_DNA"/>
</dbReference>
<protein>
    <submittedName>
        <fullName evidence="3">NAD-dependent epimerase/dehydratase family protein</fullName>
    </submittedName>
</protein>
<evidence type="ECO:0000313" key="3">
    <source>
        <dbReference type="EMBL" id="QQR35340.1"/>
    </source>
</evidence>
<dbReference type="InterPro" id="IPR014710">
    <property type="entry name" value="RmlC-like_jellyroll"/>
</dbReference>
<dbReference type="SUPFAM" id="SSF51735">
    <property type="entry name" value="NAD(P)-binding Rossmann-fold domains"/>
    <property type="match status" value="1"/>
</dbReference>
<dbReference type="InterPro" id="IPR001509">
    <property type="entry name" value="Epimerase_deHydtase"/>
</dbReference>
<sequence length="370" mass="40197">MTIVAVTGASGFIGRNLVLRLRELNHTVVSIPHTADSAALGAALAQAEVVFHLAGVNRPETTDEFETGNVGMTERLVAAMRQLPSPPSVVYASSIQAAADNPYGRSKQAAEASIANYAQGADVSSWIFRLPNVFGKWCRPNYNSVVATFCHNVSRGLPLTINDPAAALKLVYIDDVVEQFATIAAAPSDRSISSDVSPVYETTVGELAKQLEQFRDSRINLVTGAVGTGFLRALHATYVSYLDPANFAYPLKAHTDPRGMFVEMLRTPDSGQFSFFTAHPGITRGGHYHHSKTEKFLVVQGRARFGFRNVLTDEVFTVETSGETPTVVETVPGWSHDITNIGDDMMLVMLWANELFDPQRPDTIAAKVLP</sequence>
<dbReference type="InterPro" id="IPR050177">
    <property type="entry name" value="Lipid_A_modif_metabolic_enz"/>
</dbReference>
<organism evidence="3 4">
    <name type="scientific">Devosia oryziradicis</name>
    <dbReference type="NCBI Taxonomy" id="2801335"/>
    <lineage>
        <taxon>Bacteria</taxon>
        <taxon>Pseudomonadati</taxon>
        <taxon>Pseudomonadota</taxon>
        <taxon>Alphaproteobacteria</taxon>
        <taxon>Hyphomicrobiales</taxon>
        <taxon>Devosiaceae</taxon>
        <taxon>Devosia</taxon>
    </lineage>
</organism>
<feature type="domain" description="Capsular polysaccharide assembling protein CapF C-terminal" evidence="2">
    <location>
        <begin position="254"/>
        <end position="364"/>
    </location>
</feature>
<dbReference type="PANTHER" id="PTHR43245">
    <property type="entry name" value="BIFUNCTIONAL POLYMYXIN RESISTANCE PROTEIN ARNA"/>
    <property type="match status" value="1"/>
</dbReference>
<dbReference type="Pfam" id="PF01370">
    <property type="entry name" value="Epimerase"/>
    <property type="match status" value="1"/>
</dbReference>
<evidence type="ECO:0000259" key="1">
    <source>
        <dbReference type="Pfam" id="PF01370"/>
    </source>
</evidence>
<dbReference type="Gene3D" id="3.40.50.720">
    <property type="entry name" value="NAD(P)-binding Rossmann-like Domain"/>
    <property type="match status" value="1"/>
</dbReference>
<keyword evidence="4" id="KW-1185">Reference proteome</keyword>
<proteinExistence type="predicted"/>
<evidence type="ECO:0000259" key="2">
    <source>
        <dbReference type="Pfam" id="PF14667"/>
    </source>
</evidence>
<dbReference type="InterPro" id="IPR036291">
    <property type="entry name" value="NAD(P)-bd_dom_sf"/>
</dbReference>
<evidence type="ECO:0000313" key="4">
    <source>
        <dbReference type="Proteomes" id="UP000595460"/>
    </source>
</evidence>
<dbReference type="Gene3D" id="2.60.120.10">
    <property type="entry name" value="Jelly Rolls"/>
    <property type="match status" value="1"/>
</dbReference>